<keyword evidence="3" id="KW-1185">Reference proteome</keyword>
<evidence type="ECO:0000313" key="2">
    <source>
        <dbReference type="EMBL" id="QBM29074.1"/>
    </source>
</evidence>
<feature type="transmembrane region" description="Helical" evidence="1">
    <location>
        <begin position="156"/>
        <end position="176"/>
    </location>
</feature>
<feature type="transmembrane region" description="Helical" evidence="1">
    <location>
        <begin position="303"/>
        <end position="326"/>
    </location>
</feature>
<keyword evidence="1" id="KW-0472">Membrane</keyword>
<dbReference type="RefSeq" id="WP_133157084.1">
    <property type="nucleotide sequence ID" value="NZ_CP037867.1"/>
</dbReference>
<feature type="transmembrane region" description="Helical" evidence="1">
    <location>
        <begin position="224"/>
        <end position="240"/>
    </location>
</feature>
<feature type="transmembrane region" description="Helical" evidence="1">
    <location>
        <begin position="278"/>
        <end position="297"/>
    </location>
</feature>
<accession>A0A4P6X5S2</accession>
<gene>
    <name evidence="2" type="ORF">HPF_15365</name>
</gene>
<reference evidence="2 3" key="1">
    <citation type="submission" date="2019-03" db="EMBL/GenBank/DDBJ databases">
        <authorList>
            <person name="Sebastian G."/>
            <person name="Baumann P."/>
            <person name="Ruckert C."/>
            <person name="Kalinowski J."/>
            <person name="Nebel B."/>
            <person name="Takors R."/>
            <person name="Blombach B."/>
        </authorList>
    </citation>
    <scope>NUCLEOTIDE SEQUENCE [LARGE SCALE GENOMIC DNA]</scope>
    <source>
        <strain evidence="2 3">DSM 1084</strain>
    </source>
</reference>
<organism evidence="2 3">
    <name type="scientific">Hydrogenophaga pseudoflava</name>
    <name type="common">Pseudomonas carboxydoflava</name>
    <dbReference type="NCBI Taxonomy" id="47421"/>
    <lineage>
        <taxon>Bacteria</taxon>
        <taxon>Pseudomonadati</taxon>
        <taxon>Pseudomonadota</taxon>
        <taxon>Betaproteobacteria</taxon>
        <taxon>Burkholderiales</taxon>
        <taxon>Comamonadaceae</taxon>
        <taxon>Hydrogenophaga</taxon>
    </lineage>
</organism>
<dbReference type="KEGG" id="hpse:HPF_15365"/>
<dbReference type="Pfam" id="PF05940">
    <property type="entry name" value="NnrS"/>
    <property type="match status" value="1"/>
</dbReference>
<feature type="transmembrane region" description="Helical" evidence="1">
    <location>
        <begin position="246"/>
        <end position="266"/>
    </location>
</feature>
<feature type="transmembrane region" description="Helical" evidence="1">
    <location>
        <begin position="72"/>
        <end position="92"/>
    </location>
</feature>
<dbReference type="InterPro" id="IPR010266">
    <property type="entry name" value="NnrS"/>
</dbReference>
<name>A0A4P6X5S2_HYDPS</name>
<proteinExistence type="predicted"/>
<protein>
    <submittedName>
        <fullName evidence="2">NnrS protein</fullName>
    </submittedName>
</protein>
<feature type="transmembrane region" description="Helical" evidence="1">
    <location>
        <begin position="371"/>
        <end position="390"/>
    </location>
</feature>
<feature type="transmembrane region" description="Helical" evidence="1">
    <location>
        <begin position="32"/>
        <end position="52"/>
    </location>
</feature>
<dbReference type="Proteomes" id="UP000293912">
    <property type="component" value="Chromosome"/>
</dbReference>
<evidence type="ECO:0000256" key="1">
    <source>
        <dbReference type="SAM" id="Phobius"/>
    </source>
</evidence>
<sequence>MTTLPLHASPSEPSAAPQPRGWPLLRLGFRPFYLGAAVFALLAIPLWVALFLGQWNLTMALPPLLWHAHDMLFGFAIAVILGFLLTAVKAWTGLATPRGAFLGALALLWLAARVAAVTGPYTLYAVLDLALLPLVAAVLTRLLLRARNRRNLPLAGMLMLLALANGVFHLGVTGVLEISPLVPLHAALALIVMIECVIAGRVIPAFTMSATPGLKLQVRAPVERAAMALTALGLLLWVFAPAAAGWNLVGGLALLLAALAQVVRLLQWRPAITRHRPILWILHLSHAWIPFGLALLAAARFGWIGVSAGVHALAIGATAGLIIGMITRTARGHTGRVLQVSRAETTAYVLVMLAAAVRVLLPLALPTWLPMALVLSAAGWSVAFAIYLFIYTPWLLKTRFDGKDG</sequence>
<feature type="transmembrane region" description="Helical" evidence="1">
    <location>
        <begin position="123"/>
        <end position="144"/>
    </location>
</feature>
<evidence type="ECO:0000313" key="3">
    <source>
        <dbReference type="Proteomes" id="UP000293912"/>
    </source>
</evidence>
<keyword evidence="1" id="KW-1133">Transmembrane helix</keyword>
<feature type="transmembrane region" description="Helical" evidence="1">
    <location>
        <begin position="347"/>
        <end position="365"/>
    </location>
</feature>
<feature type="transmembrane region" description="Helical" evidence="1">
    <location>
        <begin position="182"/>
        <end position="203"/>
    </location>
</feature>
<feature type="transmembrane region" description="Helical" evidence="1">
    <location>
        <begin position="99"/>
        <end position="117"/>
    </location>
</feature>
<dbReference type="AlphaFoldDB" id="A0A4P6X5S2"/>
<dbReference type="EMBL" id="CP037867">
    <property type="protein sequence ID" value="QBM29074.1"/>
    <property type="molecule type" value="Genomic_DNA"/>
</dbReference>
<keyword evidence="1" id="KW-0812">Transmembrane</keyword>